<evidence type="ECO:0000313" key="3">
    <source>
        <dbReference type="Proteomes" id="UP000319848"/>
    </source>
</evidence>
<dbReference type="AlphaFoldDB" id="V6RYF5"/>
<proteinExistence type="predicted"/>
<dbReference type="EMBL" id="VLKQ01000001">
    <property type="protein sequence ID" value="TWI15159.1"/>
    <property type="molecule type" value="Genomic_DNA"/>
</dbReference>
<organism evidence="2 3">
    <name type="scientific">Flavobacterium cauense R2A-7</name>
    <dbReference type="NCBI Taxonomy" id="1341154"/>
    <lineage>
        <taxon>Bacteria</taxon>
        <taxon>Pseudomonadati</taxon>
        <taxon>Bacteroidota</taxon>
        <taxon>Flavobacteriia</taxon>
        <taxon>Flavobacteriales</taxon>
        <taxon>Flavobacteriaceae</taxon>
        <taxon>Flavobacterium</taxon>
    </lineage>
</organism>
<protein>
    <recommendedName>
        <fullName evidence="1">DUF6576 domain-containing protein</fullName>
    </recommendedName>
</protein>
<dbReference type="Proteomes" id="UP000319848">
    <property type="component" value="Unassembled WGS sequence"/>
</dbReference>
<dbReference type="Pfam" id="PF20216">
    <property type="entry name" value="DUF6576"/>
    <property type="match status" value="1"/>
</dbReference>
<sequence>MTISNKKIIALDLQNVKVENLENWLSESDLITSNFTRLYLVKTVYENSTSNNPIELVYLINNFIFGVSYKNTFPKIEFIKEVKQDLKLLEPISLSSLKLYRSALIDWIFNHKRENELISLAIHSQQKYSEEDKYQFADFTSCISVIDAEDLGFHLDHFFKPLNQKFKEIHQFFKNKYDVPNVLKNVSLTKVYFLDKWILGYSFQMEGSTEEHFFWNIFLEDKLLLMNKFAFDEPIQYNVDMILDKITSKGIESLTYEEQKYMHNL</sequence>
<accession>V6RYF5</accession>
<comment type="caution">
    <text evidence="2">The sequence shown here is derived from an EMBL/GenBank/DDBJ whole genome shotgun (WGS) entry which is preliminary data.</text>
</comment>
<dbReference type="STRING" id="1341154.FCR2A7T_25920"/>
<evidence type="ECO:0000313" key="2">
    <source>
        <dbReference type="EMBL" id="TWI15159.1"/>
    </source>
</evidence>
<keyword evidence="3" id="KW-1185">Reference proteome</keyword>
<dbReference type="InterPro" id="IPR046483">
    <property type="entry name" value="DUF6576"/>
</dbReference>
<evidence type="ECO:0000259" key="1">
    <source>
        <dbReference type="Pfam" id="PF20216"/>
    </source>
</evidence>
<feature type="domain" description="DUF6576" evidence="1">
    <location>
        <begin position="236"/>
        <end position="261"/>
    </location>
</feature>
<dbReference type="RefSeq" id="WP_023571685.1">
    <property type="nucleotide sequence ID" value="NZ_AVBI01000019.1"/>
</dbReference>
<dbReference type="OrthoDB" id="1355118at2"/>
<reference evidence="2 3" key="1">
    <citation type="journal article" date="2015" name="Stand. Genomic Sci.">
        <title>Genomic Encyclopedia of Bacterial and Archaeal Type Strains, Phase III: the genomes of soil and plant-associated and newly described type strains.</title>
        <authorList>
            <person name="Whitman W.B."/>
            <person name="Woyke T."/>
            <person name="Klenk H.P."/>
            <person name="Zhou Y."/>
            <person name="Lilburn T.G."/>
            <person name="Beck B.J."/>
            <person name="De Vos P."/>
            <person name="Vandamme P."/>
            <person name="Eisen J.A."/>
            <person name="Garrity G."/>
            <person name="Hugenholtz P."/>
            <person name="Kyrpides N.C."/>
        </authorList>
    </citation>
    <scope>NUCLEOTIDE SEQUENCE [LARGE SCALE GENOMIC DNA]</scope>
    <source>
        <strain evidence="2 3">CGMCC 1.7270</strain>
    </source>
</reference>
<name>V6RYF5_9FLAO</name>
<gene>
    <name evidence="2" type="ORF">IP98_00148</name>
</gene>